<keyword evidence="3 6" id="KW-0812">Transmembrane</keyword>
<feature type="transmembrane region" description="Helical" evidence="6">
    <location>
        <begin position="40"/>
        <end position="59"/>
    </location>
</feature>
<feature type="transmembrane region" description="Helical" evidence="6">
    <location>
        <begin position="12"/>
        <end position="28"/>
    </location>
</feature>
<evidence type="ECO:0000256" key="1">
    <source>
        <dbReference type="ARBA" id="ARBA00004651"/>
    </source>
</evidence>
<dbReference type="InterPro" id="IPR013604">
    <property type="entry name" value="7TM_chemorcpt"/>
</dbReference>
<keyword evidence="4 6" id="KW-1133">Transmembrane helix</keyword>
<protein>
    <recommendedName>
        <fullName evidence="6">Gustatory receptor</fullName>
    </recommendedName>
</protein>
<comment type="subcellular location">
    <subcellularLocation>
        <location evidence="1 6">Cell membrane</location>
        <topology evidence="1 6">Multi-pass membrane protein</topology>
    </subcellularLocation>
</comment>
<keyword evidence="5 6" id="KW-0472">Membrane</keyword>
<dbReference type="GO" id="GO:0005886">
    <property type="term" value="C:plasma membrane"/>
    <property type="evidence" value="ECO:0007669"/>
    <property type="project" value="UniProtKB-SubCell"/>
</dbReference>
<dbReference type="GO" id="GO:0050909">
    <property type="term" value="P:sensory perception of taste"/>
    <property type="evidence" value="ECO:0007669"/>
    <property type="project" value="InterPro"/>
</dbReference>
<accession>A0AB39ZGW1</accession>
<feature type="transmembrane region" description="Helical" evidence="6">
    <location>
        <begin position="254"/>
        <end position="272"/>
    </location>
</feature>
<evidence type="ECO:0000313" key="8">
    <source>
        <dbReference type="RefSeq" id="XP_016935022.3"/>
    </source>
</evidence>
<keyword evidence="6" id="KW-0807">Transducer</keyword>
<evidence type="ECO:0000256" key="3">
    <source>
        <dbReference type="ARBA" id="ARBA00022692"/>
    </source>
</evidence>
<dbReference type="Proteomes" id="UP001652628">
    <property type="component" value="Chromosome 2L"/>
</dbReference>
<comment type="similarity">
    <text evidence="6">Belongs to the insect chemoreceptor superfamily. Gustatory receptor (GR) family.</text>
</comment>
<feature type="transmembrane region" description="Helical" evidence="6">
    <location>
        <begin position="74"/>
        <end position="96"/>
    </location>
</feature>
<keyword evidence="2 6" id="KW-1003">Cell membrane</keyword>
<sequence length="391" mass="45052">MSDWVGWLLKAVYYYGHLIGLFNFEIDWRTGRVFTSARSSLYAFAVNVVIFLVLFLQISKQTKPSVYIGKANKLHVIVINVMVGLRIASGLCTVINRWRQRTQFMRLVRKVLRLLLQKPQVKIMSRWGILIKVIIAVVTDLLQMAITWDSVGRVDSNQSLGMTLQFWMAAIINLAISQHYLVTLFVRAFYHLLNTELQKVISECRMLSYITVRKGAFMTRCCSLADQVDNIAKLQSQLQSIVTQLNAVAGVQGLMVYGGYYIFSISTTYLTYSLFKNGIENLQLSLRAVILSLSWCFFYYLDAMINLFVVLNLQDDHDEMIRLLEERTLFASGLDARLEESFESIQLQLIRNPFKIEVLEKFSITRSSTSAMFGSLITHTIFLIQYDMEYF</sequence>
<organism evidence="7 8">
    <name type="scientific">Drosophila suzukii</name>
    <name type="common">Spotted-wing drosophila fruit fly</name>
    <dbReference type="NCBI Taxonomy" id="28584"/>
    <lineage>
        <taxon>Eukaryota</taxon>
        <taxon>Metazoa</taxon>
        <taxon>Ecdysozoa</taxon>
        <taxon>Arthropoda</taxon>
        <taxon>Hexapoda</taxon>
        <taxon>Insecta</taxon>
        <taxon>Pterygota</taxon>
        <taxon>Neoptera</taxon>
        <taxon>Endopterygota</taxon>
        <taxon>Diptera</taxon>
        <taxon>Brachycera</taxon>
        <taxon>Muscomorpha</taxon>
        <taxon>Ephydroidea</taxon>
        <taxon>Drosophilidae</taxon>
        <taxon>Drosophila</taxon>
        <taxon>Sophophora</taxon>
    </lineage>
</organism>
<comment type="function">
    <text evidence="6">Gustatory receptor which mediates acceptance or avoidance behavior, depending on its substrates.</text>
</comment>
<feature type="transmembrane region" description="Helical" evidence="6">
    <location>
        <begin position="292"/>
        <end position="313"/>
    </location>
</feature>
<dbReference type="GeneID" id="108013596"/>
<feature type="transmembrane region" description="Helical" evidence="6">
    <location>
        <begin position="127"/>
        <end position="146"/>
    </location>
</feature>
<keyword evidence="7" id="KW-1185">Reference proteome</keyword>
<keyword evidence="6 8" id="KW-0675">Receptor</keyword>
<gene>
    <name evidence="8" type="primary">Gr36a</name>
</gene>
<evidence type="ECO:0000256" key="4">
    <source>
        <dbReference type="ARBA" id="ARBA00022989"/>
    </source>
</evidence>
<name>A0AB39ZGW1_DROSZ</name>
<proteinExistence type="inferred from homology"/>
<evidence type="ECO:0000256" key="2">
    <source>
        <dbReference type="ARBA" id="ARBA00022475"/>
    </source>
</evidence>
<dbReference type="AlphaFoldDB" id="A0AB39ZGW1"/>
<dbReference type="GO" id="GO:0007165">
    <property type="term" value="P:signal transduction"/>
    <property type="evidence" value="ECO:0007669"/>
    <property type="project" value="UniProtKB-KW"/>
</dbReference>
<evidence type="ECO:0000313" key="7">
    <source>
        <dbReference type="Proteomes" id="UP001652628"/>
    </source>
</evidence>
<feature type="transmembrane region" description="Helical" evidence="6">
    <location>
        <begin position="166"/>
        <end position="190"/>
    </location>
</feature>
<evidence type="ECO:0000256" key="6">
    <source>
        <dbReference type="RuleBase" id="RU363108"/>
    </source>
</evidence>
<dbReference type="RefSeq" id="XP_016935022.3">
    <property type="nucleotide sequence ID" value="XM_017079533.3"/>
</dbReference>
<reference evidence="8" key="1">
    <citation type="submission" date="2025-08" db="UniProtKB">
        <authorList>
            <consortium name="RefSeq"/>
        </authorList>
    </citation>
    <scope>IDENTIFICATION</scope>
</reference>
<dbReference type="Pfam" id="PF08395">
    <property type="entry name" value="7tm_7"/>
    <property type="match status" value="1"/>
</dbReference>
<evidence type="ECO:0000256" key="5">
    <source>
        <dbReference type="ARBA" id="ARBA00023136"/>
    </source>
</evidence>